<organism evidence="3 4">
    <name type="scientific">Haloechinothrix salitolerans</name>
    <dbReference type="NCBI Taxonomy" id="926830"/>
    <lineage>
        <taxon>Bacteria</taxon>
        <taxon>Bacillati</taxon>
        <taxon>Actinomycetota</taxon>
        <taxon>Actinomycetes</taxon>
        <taxon>Pseudonocardiales</taxon>
        <taxon>Pseudonocardiaceae</taxon>
        <taxon>Haloechinothrix</taxon>
    </lineage>
</organism>
<dbReference type="InterPro" id="IPR011042">
    <property type="entry name" value="6-blade_b-propeller_TolB-like"/>
</dbReference>
<accession>A0ABW2BWZ7</accession>
<dbReference type="Proteomes" id="UP001596337">
    <property type="component" value="Unassembled WGS sequence"/>
</dbReference>
<dbReference type="InterPro" id="IPR013658">
    <property type="entry name" value="SGL"/>
</dbReference>
<dbReference type="Pfam" id="PF08450">
    <property type="entry name" value="SGL"/>
    <property type="match status" value="1"/>
</dbReference>
<dbReference type="PANTHER" id="PTHR10907:SF47">
    <property type="entry name" value="REGUCALCIN"/>
    <property type="match status" value="1"/>
</dbReference>
<comment type="similarity">
    <text evidence="1">Belongs to the SMP-30/CGR1 family.</text>
</comment>
<protein>
    <submittedName>
        <fullName evidence="3">SMP-30/gluconolactonase/LRE family protein</fullName>
    </submittedName>
</protein>
<name>A0ABW2BWZ7_9PSEU</name>
<keyword evidence="4" id="KW-1185">Reference proteome</keyword>
<reference evidence="4" key="1">
    <citation type="journal article" date="2019" name="Int. J. Syst. Evol. Microbiol.">
        <title>The Global Catalogue of Microorganisms (GCM) 10K type strain sequencing project: providing services to taxonomists for standard genome sequencing and annotation.</title>
        <authorList>
            <consortium name="The Broad Institute Genomics Platform"/>
            <consortium name="The Broad Institute Genome Sequencing Center for Infectious Disease"/>
            <person name="Wu L."/>
            <person name="Ma J."/>
        </authorList>
    </citation>
    <scope>NUCLEOTIDE SEQUENCE [LARGE SCALE GENOMIC DNA]</scope>
    <source>
        <strain evidence="4">KCTC 32255</strain>
    </source>
</reference>
<evidence type="ECO:0000259" key="2">
    <source>
        <dbReference type="Pfam" id="PF08450"/>
    </source>
</evidence>
<dbReference type="EMBL" id="JBHSXX010000001">
    <property type="protein sequence ID" value="MFC6866733.1"/>
    <property type="molecule type" value="Genomic_DNA"/>
</dbReference>
<evidence type="ECO:0000256" key="1">
    <source>
        <dbReference type="ARBA" id="ARBA00008853"/>
    </source>
</evidence>
<comment type="caution">
    <text evidence="3">The sequence shown here is derived from an EMBL/GenBank/DDBJ whole genome shotgun (WGS) entry which is preliminary data.</text>
</comment>
<dbReference type="InterPro" id="IPR005511">
    <property type="entry name" value="SMP-30"/>
</dbReference>
<evidence type="ECO:0000313" key="4">
    <source>
        <dbReference type="Proteomes" id="UP001596337"/>
    </source>
</evidence>
<evidence type="ECO:0000313" key="3">
    <source>
        <dbReference type="EMBL" id="MFC6866733.1"/>
    </source>
</evidence>
<gene>
    <name evidence="3" type="ORF">ACFQGD_06195</name>
</gene>
<sequence length="264" mass="27127">MWVAGVGLRWLDVAGCRLFTLVLDGTETSVALSGAVTAIEPGPGAVLAAVTRSGFGTLDPATGRVEELVRTVHDETITMNDGAVDAGGALWAGSAVRDASGRGALFRFDGTEVTTQLTGLGMSNGLDWSPSGEVLYHVDTGAGTLTAWDCDVSSGGLGAGRVVCSLPAADGLPDGLTVDADGDIWLAIWGRGEVWRIDPGTGETTGIVRVPTRYPTSCVFGGDDLSTLYITSAAHDNAPGGGLVYAVDVPARGRLPHRFTGDPR</sequence>
<dbReference type="PANTHER" id="PTHR10907">
    <property type="entry name" value="REGUCALCIN"/>
    <property type="match status" value="1"/>
</dbReference>
<dbReference type="PRINTS" id="PR01790">
    <property type="entry name" value="SMP30FAMILY"/>
</dbReference>
<feature type="domain" description="SMP-30/Gluconolactonase/LRE-like region" evidence="2">
    <location>
        <begin position="7"/>
        <end position="233"/>
    </location>
</feature>
<proteinExistence type="inferred from homology"/>
<dbReference type="RefSeq" id="WP_390221020.1">
    <property type="nucleotide sequence ID" value="NZ_JBHSXX010000001.1"/>
</dbReference>
<dbReference type="Gene3D" id="2.120.10.30">
    <property type="entry name" value="TolB, C-terminal domain"/>
    <property type="match status" value="1"/>
</dbReference>
<dbReference type="SUPFAM" id="SSF63829">
    <property type="entry name" value="Calcium-dependent phosphotriesterase"/>
    <property type="match status" value="1"/>
</dbReference>